<organism evidence="1 2">
    <name type="scientific">Aspergillus bombycis</name>
    <dbReference type="NCBI Taxonomy" id="109264"/>
    <lineage>
        <taxon>Eukaryota</taxon>
        <taxon>Fungi</taxon>
        <taxon>Dikarya</taxon>
        <taxon>Ascomycota</taxon>
        <taxon>Pezizomycotina</taxon>
        <taxon>Eurotiomycetes</taxon>
        <taxon>Eurotiomycetidae</taxon>
        <taxon>Eurotiales</taxon>
        <taxon>Aspergillaceae</taxon>
        <taxon>Aspergillus</taxon>
    </lineage>
</organism>
<sequence length="219" mass="24756">MANCDWGGSCINSDPFTPFFDFRAVHKIDGHSLCPTGDRENPLTTRHSSRPVRAVTVSEVYRCCGMLHWLAACTALEHVSFEIVVHRDDFGLSFPNVDRFSAPKFRQALLPFSGTLKTLRVAADESFYIDLEWQYEDIEEEPFGSFKEFVVLQDFVVRHSHLIRLFPSRSSGEDRKPFVDILPPSLKSLSVKDIVDEGYPDLLFGAFNVVATQAFLSST</sequence>
<evidence type="ECO:0000313" key="1">
    <source>
        <dbReference type="EMBL" id="OGM39143.1"/>
    </source>
</evidence>
<dbReference type="RefSeq" id="XP_022382861.1">
    <property type="nucleotide sequence ID" value="XM_022539339.1"/>
</dbReference>
<proteinExistence type="predicted"/>
<evidence type="ECO:0000313" key="2">
    <source>
        <dbReference type="Proteomes" id="UP000179179"/>
    </source>
</evidence>
<keyword evidence="2" id="KW-1185">Reference proteome</keyword>
<dbReference type="EMBL" id="LYCR01000286">
    <property type="protein sequence ID" value="OGM39143.1"/>
    <property type="molecule type" value="Genomic_DNA"/>
</dbReference>
<dbReference type="Proteomes" id="UP000179179">
    <property type="component" value="Unassembled WGS sequence"/>
</dbReference>
<dbReference type="OrthoDB" id="2520703at2759"/>
<evidence type="ECO:0008006" key="3">
    <source>
        <dbReference type="Google" id="ProtNLM"/>
    </source>
</evidence>
<gene>
    <name evidence="1" type="ORF">ABOM_012211</name>
</gene>
<accession>A0A1F7ZI58</accession>
<protein>
    <recommendedName>
        <fullName evidence="3">F-box domain protein</fullName>
    </recommendedName>
</protein>
<name>A0A1F7ZI58_9EURO</name>
<dbReference type="AlphaFoldDB" id="A0A1F7ZI58"/>
<dbReference type="GeneID" id="34455601"/>
<reference evidence="1 2" key="1">
    <citation type="journal article" date="2016" name="Genome Biol. Evol.">
        <title>Draft genome sequence of an aflatoxigenic Aspergillus species, A. bombycis.</title>
        <authorList>
            <person name="Moore G.G."/>
            <person name="Mack B.M."/>
            <person name="Beltz S.B."/>
            <person name="Gilbert M.K."/>
        </authorList>
    </citation>
    <scope>NUCLEOTIDE SEQUENCE [LARGE SCALE GENOMIC DNA]</scope>
    <source>
        <strain evidence="2">NRRL 26010</strain>
    </source>
</reference>
<comment type="caution">
    <text evidence="1">The sequence shown here is derived from an EMBL/GenBank/DDBJ whole genome shotgun (WGS) entry which is preliminary data.</text>
</comment>